<evidence type="ECO:0000313" key="3">
    <source>
        <dbReference type="Proteomes" id="UP000799436"/>
    </source>
</evidence>
<gene>
    <name evidence="2" type="ORF">EJ03DRAFT_292741</name>
</gene>
<accession>A0A6G1L9P2</accession>
<feature type="region of interest" description="Disordered" evidence="1">
    <location>
        <begin position="72"/>
        <end position="93"/>
    </location>
</feature>
<reference evidence="2" key="1">
    <citation type="journal article" date="2020" name="Stud. Mycol.">
        <title>101 Dothideomycetes genomes: a test case for predicting lifestyles and emergence of pathogens.</title>
        <authorList>
            <person name="Haridas S."/>
            <person name="Albert R."/>
            <person name="Binder M."/>
            <person name="Bloem J."/>
            <person name="Labutti K."/>
            <person name="Salamov A."/>
            <person name="Andreopoulos B."/>
            <person name="Baker S."/>
            <person name="Barry K."/>
            <person name="Bills G."/>
            <person name="Bluhm B."/>
            <person name="Cannon C."/>
            <person name="Castanera R."/>
            <person name="Culley D."/>
            <person name="Daum C."/>
            <person name="Ezra D."/>
            <person name="Gonzalez J."/>
            <person name="Henrissat B."/>
            <person name="Kuo A."/>
            <person name="Liang C."/>
            <person name="Lipzen A."/>
            <person name="Lutzoni F."/>
            <person name="Magnuson J."/>
            <person name="Mondo S."/>
            <person name="Nolan M."/>
            <person name="Ohm R."/>
            <person name="Pangilinan J."/>
            <person name="Park H.-J."/>
            <person name="Ramirez L."/>
            <person name="Alfaro M."/>
            <person name="Sun H."/>
            <person name="Tritt A."/>
            <person name="Yoshinaga Y."/>
            <person name="Zwiers L.-H."/>
            <person name="Turgeon B."/>
            <person name="Goodwin S."/>
            <person name="Spatafora J."/>
            <person name="Crous P."/>
            <person name="Grigoriev I."/>
        </authorList>
    </citation>
    <scope>NUCLEOTIDE SEQUENCE</scope>
    <source>
        <strain evidence="2">CBS 116005</strain>
    </source>
</reference>
<dbReference type="EMBL" id="ML995832">
    <property type="protein sequence ID" value="KAF2769651.1"/>
    <property type="molecule type" value="Genomic_DNA"/>
</dbReference>
<proteinExistence type="predicted"/>
<dbReference type="AlphaFoldDB" id="A0A6G1L9P2"/>
<name>A0A6G1L9P2_9PEZI</name>
<protein>
    <submittedName>
        <fullName evidence="2">Uncharacterized protein</fullName>
    </submittedName>
</protein>
<evidence type="ECO:0000256" key="1">
    <source>
        <dbReference type="SAM" id="MobiDB-lite"/>
    </source>
</evidence>
<evidence type="ECO:0000313" key="2">
    <source>
        <dbReference type="EMBL" id="KAF2769651.1"/>
    </source>
</evidence>
<sequence>MLRKSEGGNASDGLNAMERGKDLHTPHNFKLMPVETWPDRFEGRSHVVPAVYDGYVSAPPLPPCKIRLAGSTTPLRLSPPYRGAQATWRPPRP</sequence>
<feature type="region of interest" description="Disordered" evidence="1">
    <location>
        <begin position="1"/>
        <end position="26"/>
    </location>
</feature>
<keyword evidence="3" id="KW-1185">Reference proteome</keyword>
<organism evidence="2 3">
    <name type="scientific">Teratosphaeria nubilosa</name>
    <dbReference type="NCBI Taxonomy" id="161662"/>
    <lineage>
        <taxon>Eukaryota</taxon>
        <taxon>Fungi</taxon>
        <taxon>Dikarya</taxon>
        <taxon>Ascomycota</taxon>
        <taxon>Pezizomycotina</taxon>
        <taxon>Dothideomycetes</taxon>
        <taxon>Dothideomycetidae</taxon>
        <taxon>Mycosphaerellales</taxon>
        <taxon>Teratosphaeriaceae</taxon>
        <taxon>Teratosphaeria</taxon>
    </lineage>
</organism>
<dbReference type="Proteomes" id="UP000799436">
    <property type="component" value="Unassembled WGS sequence"/>
</dbReference>